<dbReference type="EMBL" id="LWAE01000013">
    <property type="protein sequence ID" value="KZL88922.1"/>
    <property type="molecule type" value="Genomic_DNA"/>
</dbReference>
<evidence type="ECO:0000313" key="2">
    <source>
        <dbReference type="Proteomes" id="UP000076603"/>
    </source>
</evidence>
<keyword evidence="2" id="KW-1185">Reference proteome</keyword>
<dbReference type="AlphaFoldDB" id="A0A161YFQ2"/>
<comment type="caution">
    <text evidence="1">The sequence shown here is derived from an EMBL/GenBank/DDBJ whole genome shotgun (WGS) entry which is preliminary data.</text>
</comment>
<proteinExistence type="predicted"/>
<reference evidence="1 2" key="1">
    <citation type="submission" date="2016-04" db="EMBL/GenBank/DDBJ databases">
        <title>Genome sequence of Clostridium magnum DSM 2767.</title>
        <authorList>
            <person name="Poehlein A."/>
            <person name="Uhlig R."/>
            <person name="Fischer R."/>
            <person name="Bahl H."/>
            <person name="Daniel R."/>
        </authorList>
    </citation>
    <scope>NUCLEOTIDE SEQUENCE [LARGE SCALE GENOMIC DNA]</scope>
    <source>
        <strain evidence="1 2">DSM 2767</strain>
    </source>
</reference>
<evidence type="ECO:0000313" key="1">
    <source>
        <dbReference type="EMBL" id="KZL88922.1"/>
    </source>
</evidence>
<dbReference type="STRING" id="1121326.CLMAG_58260"/>
<dbReference type="Proteomes" id="UP000076603">
    <property type="component" value="Unassembled WGS sequence"/>
</dbReference>
<organism evidence="1 2">
    <name type="scientific">Clostridium magnum DSM 2767</name>
    <dbReference type="NCBI Taxonomy" id="1121326"/>
    <lineage>
        <taxon>Bacteria</taxon>
        <taxon>Bacillati</taxon>
        <taxon>Bacillota</taxon>
        <taxon>Clostridia</taxon>
        <taxon>Eubacteriales</taxon>
        <taxon>Clostridiaceae</taxon>
        <taxon>Clostridium</taxon>
    </lineage>
</organism>
<dbReference type="RefSeq" id="WP_161487047.1">
    <property type="nucleotide sequence ID" value="NZ_FQXL01000030.1"/>
</dbReference>
<dbReference type="PATRIC" id="fig|1121326.3.peg.5887"/>
<name>A0A161YFQ2_9CLOT</name>
<gene>
    <name evidence="1" type="ORF">CLMAG_58260</name>
</gene>
<sequence>MIMVYYKTRKNQVLVNFKSMTDSDYEKFEKDIANKKIRAYIVGVEISFVN</sequence>
<protein>
    <submittedName>
        <fullName evidence="1">Uncharacterized protein</fullName>
    </submittedName>
</protein>
<accession>A0A161YFQ2</accession>